<keyword evidence="3" id="KW-1185">Reference proteome</keyword>
<proteinExistence type="predicted"/>
<name>S0ETW1_CHTCT</name>
<organism evidence="2 3">
    <name type="scientific">Chthonomonas calidirosea (strain DSM 23976 / ICMP 18418 / T49)</name>
    <dbReference type="NCBI Taxonomy" id="1303518"/>
    <lineage>
        <taxon>Bacteria</taxon>
        <taxon>Bacillati</taxon>
        <taxon>Armatimonadota</taxon>
        <taxon>Chthonomonadia</taxon>
        <taxon>Chthonomonadales</taxon>
        <taxon>Chthonomonadaceae</taxon>
        <taxon>Chthonomonas</taxon>
    </lineage>
</organism>
<dbReference type="HOGENOM" id="CLU_1127524_0_0_0"/>
<dbReference type="STRING" id="454171.CP488_00307"/>
<dbReference type="InParanoid" id="S0ETW1"/>
<gene>
    <name evidence="2" type="ORF">CCALI_00849</name>
</gene>
<evidence type="ECO:0000313" key="3">
    <source>
        <dbReference type="Proteomes" id="UP000014227"/>
    </source>
</evidence>
<dbReference type="Proteomes" id="UP000014227">
    <property type="component" value="Chromosome I"/>
</dbReference>
<feature type="signal peptide" evidence="1">
    <location>
        <begin position="1"/>
        <end position="20"/>
    </location>
</feature>
<feature type="chain" id="PRO_5004486096" evidence="1">
    <location>
        <begin position="21"/>
        <end position="246"/>
    </location>
</feature>
<dbReference type="EMBL" id="HF951689">
    <property type="protein sequence ID" value="CCW34672.1"/>
    <property type="molecule type" value="Genomic_DNA"/>
</dbReference>
<protein>
    <submittedName>
        <fullName evidence="2">Uncharacterized protein</fullName>
    </submittedName>
</protein>
<dbReference type="AlphaFoldDB" id="S0ETW1"/>
<dbReference type="RefSeq" id="WP_016482227.1">
    <property type="nucleotide sequence ID" value="NC_021487.1"/>
</dbReference>
<sequence length="246" mass="26446">MEINKRVSLPFVLVATGATAAAVAARLYTARKSGQNGAELLTEALLETEALRDAARSLPDSATALGHCVNYLLRFTAASIEGVPLGLHLSHPQPSVTKHHPKTQAVATVVTAADSPSLRFDYAVALPDGTEVRGTRTLGAPHLSSLMPARSLTDTLQVNLTENYTVQMETEIDVFENLLGWQTRCKGTVVLRDNLGNVGRIQVTPDGSLIGTITRGGRIVGRVEGKMPADFRFRPYELTTDEGSNR</sequence>
<accession>S0ETW1</accession>
<evidence type="ECO:0000313" key="2">
    <source>
        <dbReference type="EMBL" id="CCW34672.1"/>
    </source>
</evidence>
<evidence type="ECO:0000256" key="1">
    <source>
        <dbReference type="SAM" id="SignalP"/>
    </source>
</evidence>
<dbReference type="KEGG" id="ccz:CCALI_00849"/>
<keyword evidence="1" id="KW-0732">Signal</keyword>
<reference evidence="3" key="1">
    <citation type="submission" date="2013-03" db="EMBL/GenBank/DDBJ databases">
        <title>Genome sequence of Chthonomonas calidirosea, the first sequenced genome from the Armatimonadetes phylum (formally candidate division OP10).</title>
        <authorList>
            <person name="Lee K.C.Y."/>
            <person name="Morgan X.C."/>
            <person name="Dunfield P.F."/>
            <person name="Tamas I."/>
            <person name="Houghton K.M."/>
            <person name="Vyssotski M."/>
            <person name="Ryan J.L.J."/>
            <person name="Lagutin K."/>
            <person name="McDonald I.R."/>
            <person name="Stott M.B."/>
        </authorList>
    </citation>
    <scope>NUCLEOTIDE SEQUENCE [LARGE SCALE GENOMIC DNA]</scope>
    <source>
        <strain evidence="3">DSM 23976 / ICMP 18418 / T49</strain>
    </source>
</reference>
<dbReference type="PATRIC" id="fig|1303518.3.peg.857"/>